<evidence type="ECO:0000256" key="1">
    <source>
        <dbReference type="ARBA" id="ARBA00022801"/>
    </source>
</evidence>
<proteinExistence type="inferred from homology"/>
<accession>A0A370DW75</accession>
<reference evidence="4 5" key="1">
    <citation type="journal article" date="2018" name="ISME J.">
        <title>Endosymbiont genomes yield clues of tubeworm success.</title>
        <authorList>
            <person name="Li Y."/>
            <person name="Liles M.R."/>
            <person name="Halanych K.M."/>
        </authorList>
    </citation>
    <scope>NUCLEOTIDE SEQUENCE [LARGE SCALE GENOMIC DNA]</scope>
    <source>
        <strain evidence="4">A1422</strain>
    </source>
</reference>
<feature type="active site" description="Proton donor" evidence="2">
    <location>
        <position position="53"/>
    </location>
</feature>
<evidence type="ECO:0000259" key="3">
    <source>
        <dbReference type="Pfam" id="PF02834"/>
    </source>
</evidence>
<sequence>MPLNSCSSYLRQMADQRLFFGLWPDRNVRGRLARVGRQFGEAVGRQHHPDDLHMTLVFLGKVTEQQLPCVKSVADAVDVEGFSLALNRMGYWSRPRILWCGPETIPNALSDLVAELKQGLQTCGFEAERRTYKPHVTLLRKMRGGESGLLEPTIEWEAREFVLAVSGNGPDAPSRYRIIGRWLMGAINSADSG</sequence>
<dbReference type="HAMAP" id="MF_01940">
    <property type="entry name" value="RNA_CPDase"/>
    <property type="match status" value="1"/>
</dbReference>
<comment type="similarity">
    <text evidence="2">Belongs to the 2H phosphoesterase superfamily. ThpR family.</text>
</comment>
<dbReference type="InterPro" id="IPR009097">
    <property type="entry name" value="Cyclic_Pdiesterase"/>
</dbReference>
<evidence type="ECO:0000313" key="5">
    <source>
        <dbReference type="Proteomes" id="UP000255508"/>
    </source>
</evidence>
<dbReference type="NCBIfam" id="TIGR02258">
    <property type="entry name" value="2_5_ligase"/>
    <property type="match status" value="1"/>
</dbReference>
<keyword evidence="1 2" id="KW-0378">Hydrolase</keyword>
<protein>
    <recommendedName>
        <fullName evidence="2">RNA 2',3'-cyclic phosphodiesterase</fullName>
        <shortName evidence="2">RNA 2',3'-CPDase</shortName>
        <ecNumber evidence="2">3.1.4.58</ecNumber>
    </recommendedName>
</protein>
<dbReference type="Pfam" id="PF02834">
    <property type="entry name" value="LigT_PEase"/>
    <property type="match status" value="2"/>
</dbReference>
<name>A0A370DW75_9GAMM</name>
<evidence type="ECO:0000313" key="4">
    <source>
        <dbReference type="EMBL" id="RDH89844.1"/>
    </source>
</evidence>
<dbReference type="Gene3D" id="3.90.1140.10">
    <property type="entry name" value="Cyclic phosphodiesterase"/>
    <property type="match status" value="1"/>
</dbReference>
<feature type="active site" description="Proton acceptor" evidence="2">
    <location>
        <position position="135"/>
    </location>
</feature>
<dbReference type="GO" id="GO:0008664">
    <property type="term" value="F:RNA 2',3'-cyclic 3'-phosphodiesterase activity"/>
    <property type="evidence" value="ECO:0007669"/>
    <property type="project" value="UniProtKB-EC"/>
</dbReference>
<dbReference type="AlphaFoldDB" id="A0A370DW75"/>
<feature type="short sequence motif" description="HXTX 2" evidence="2">
    <location>
        <begin position="135"/>
        <end position="138"/>
    </location>
</feature>
<comment type="function">
    <text evidence="2">Hydrolyzes RNA 2',3'-cyclic phosphodiester to an RNA 2'-phosphomonoester.</text>
</comment>
<dbReference type="InterPro" id="IPR014051">
    <property type="entry name" value="Phosphoesterase_HXTX"/>
</dbReference>
<dbReference type="PANTHER" id="PTHR35561">
    <property type="entry name" value="RNA 2',3'-CYCLIC PHOSPHODIESTERASE"/>
    <property type="match status" value="1"/>
</dbReference>
<dbReference type="SUPFAM" id="SSF55144">
    <property type="entry name" value="LigT-like"/>
    <property type="match status" value="1"/>
</dbReference>
<dbReference type="EC" id="3.1.4.58" evidence="2"/>
<organism evidence="4 5">
    <name type="scientific">endosymbiont of Lamellibrachia luymesi</name>
    <dbReference type="NCBI Taxonomy" id="2200907"/>
    <lineage>
        <taxon>Bacteria</taxon>
        <taxon>Pseudomonadati</taxon>
        <taxon>Pseudomonadota</taxon>
        <taxon>Gammaproteobacteria</taxon>
        <taxon>sulfur-oxidizing symbionts</taxon>
    </lineage>
</organism>
<evidence type="ECO:0000256" key="2">
    <source>
        <dbReference type="HAMAP-Rule" id="MF_01940"/>
    </source>
</evidence>
<feature type="domain" description="Phosphoesterase HXTX" evidence="3">
    <location>
        <begin position="102"/>
        <end position="143"/>
    </location>
</feature>
<comment type="catalytic activity">
    <reaction evidence="2">
        <text>a 3'-end 2',3'-cyclophospho-ribonucleotide-RNA + H2O = a 3'-end 2'-phospho-ribonucleotide-RNA + H(+)</text>
        <dbReference type="Rhea" id="RHEA:11828"/>
        <dbReference type="Rhea" id="RHEA-COMP:10464"/>
        <dbReference type="Rhea" id="RHEA-COMP:17353"/>
        <dbReference type="ChEBI" id="CHEBI:15377"/>
        <dbReference type="ChEBI" id="CHEBI:15378"/>
        <dbReference type="ChEBI" id="CHEBI:83064"/>
        <dbReference type="ChEBI" id="CHEBI:173113"/>
        <dbReference type="EC" id="3.1.4.58"/>
    </reaction>
</comment>
<dbReference type="Proteomes" id="UP000255508">
    <property type="component" value="Unassembled WGS sequence"/>
</dbReference>
<feature type="short sequence motif" description="HXTX 1" evidence="2">
    <location>
        <begin position="53"/>
        <end position="56"/>
    </location>
</feature>
<gene>
    <name evidence="4" type="primary">thpR</name>
    <name evidence="4" type="ORF">DIZ79_10730</name>
</gene>
<dbReference type="InterPro" id="IPR004175">
    <property type="entry name" value="RNA_CPDase"/>
</dbReference>
<feature type="domain" description="Phosphoesterase HXTX" evidence="3">
    <location>
        <begin position="24"/>
        <end position="99"/>
    </location>
</feature>
<dbReference type="GO" id="GO:0004113">
    <property type="term" value="F:2',3'-cyclic-nucleotide 3'-phosphodiesterase activity"/>
    <property type="evidence" value="ECO:0007669"/>
    <property type="project" value="InterPro"/>
</dbReference>
<dbReference type="PANTHER" id="PTHR35561:SF1">
    <property type="entry name" value="RNA 2',3'-CYCLIC PHOSPHODIESTERASE"/>
    <property type="match status" value="1"/>
</dbReference>
<comment type="caution">
    <text evidence="4">The sequence shown here is derived from an EMBL/GenBank/DDBJ whole genome shotgun (WGS) entry which is preliminary data.</text>
</comment>
<dbReference type="EMBL" id="QFXD01000193">
    <property type="protein sequence ID" value="RDH89844.1"/>
    <property type="molecule type" value="Genomic_DNA"/>
</dbReference>